<dbReference type="SUPFAM" id="SSF55486">
    <property type="entry name" value="Metalloproteases ('zincins'), catalytic domain"/>
    <property type="match status" value="1"/>
</dbReference>
<dbReference type="Gene3D" id="3.40.390.10">
    <property type="entry name" value="Collagenase (Catalytic Domain)"/>
    <property type="match status" value="1"/>
</dbReference>
<sequence>MFNNNNCTGIITDNEINTNCDNFEETVCQKQISNDFPKDHLLNSDDFIIDILKNTMNVNESHLTAAINYYRSCITNSKEETSSRKEKIIQLISSLFNGWSLSIYSDKISFNISNNIPDDKLFNLTNLILPLIFQNGKTTIFSLNIVQSRNKSINRYIYSVNNGEGTEEQISKLLENFEVGENKEELAKGVFNMYSDIKNVLEIFDKLKITLIQLLSSNSWYNQNNKGTIDQVKNISLSIISSESLNVKERENKDFIFNNKILENNYFMNEYYSRKTKLLKSFGATLRKYDEPEVPSFTPYVSGLNKDNSIHISTGFLHPPYFNGSYSMSEKYGIIGWIMGRELISAGDFDIMFFLSKL</sequence>
<dbReference type="PROSITE" id="PS51885">
    <property type="entry name" value="NEPRILYSIN"/>
    <property type="match status" value="1"/>
</dbReference>
<accession>A0AA84ZUI0</accession>
<evidence type="ECO:0008006" key="3">
    <source>
        <dbReference type="Google" id="ProtNLM"/>
    </source>
</evidence>
<proteinExistence type="predicted"/>
<dbReference type="InterPro" id="IPR042089">
    <property type="entry name" value="Peptidase_M13_dom_2"/>
</dbReference>
<organism evidence="1 2">
    <name type="scientific">Schistosoma margrebowiei</name>
    <dbReference type="NCBI Taxonomy" id="48269"/>
    <lineage>
        <taxon>Eukaryota</taxon>
        <taxon>Metazoa</taxon>
        <taxon>Spiralia</taxon>
        <taxon>Lophotrochozoa</taxon>
        <taxon>Platyhelminthes</taxon>
        <taxon>Trematoda</taxon>
        <taxon>Digenea</taxon>
        <taxon>Strigeidida</taxon>
        <taxon>Schistosomatoidea</taxon>
        <taxon>Schistosomatidae</taxon>
        <taxon>Schistosoma</taxon>
    </lineage>
</organism>
<dbReference type="InterPro" id="IPR000718">
    <property type="entry name" value="Peptidase_M13"/>
</dbReference>
<dbReference type="GO" id="GO:0006508">
    <property type="term" value="P:proteolysis"/>
    <property type="evidence" value="ECO:0007669"/>
    <property type="project" value="InterPro"/>
</dbReference>
<evidence type="ECO:0000313" key="1">
    <source>
        <dbReference type="Proteomes" id="UP000050790"/>
    </source>
</evidence>
<protein>
    <recommendedName>
        <fullName evidence="3">Peptidase M13 N-terminal domain-containing protein</fullName>
    </recommendedName>
</protein>
<dbReference type="Proteomes" id="UP000050790">
    <property type="component" value="Unassembled WGS sequence"/>
</dbReference>
<dbReference type="Gene3D" id="1.10.1380.10">
    <property type="entry name" value="Neutral endopeptidase , domain2"/>
    <property type="match status" value="1"/>
</dbReference>
<dbReference type="WBParaSite" id="SMRG1_49450.1">
    <property type="protein sequence ID" value="SMRG1_49450.1"/>
    <property type="gene ID" value="SMRG1_49450"/>
</dbReference>
<dbReference type="GO" id="GO:0004222">
    <property type="term" value="F:metalloendopeptidase activity"/>
    <property type="evidence" value="ECO:0007669"/>
    <property type="project" value="InterPro"/>
</dbReference>
<dbReference type="InterPro" id="IPR024079">
    <property type="entry name" value="MetalloPept_cat_dom_sf"/>
</dbReference>
<evidence type="ECO:0000313" key="2">
    <source>
        <dbReference type="WBParaSite" id="SMRG1_49450.1"/>
    </source>
</evidence>
<name>A0AA84ZUI0_9TREM</name>
<dbReference type="AlphaFoldDB" id="A0AA84ZUI0"/>
<reference evidence="2" key="1">
    <citation type="submission" date="2023-11" db="UniProtKB">
        <authorList>
            <consortium name="WormBaseParasite"/>
        </authorList>
    </citation>
    <scope>IDENTIFICATION</scope>
</reference>